<evidence type="ECO:0000256" key="1">
    <source>
        <dbReference type="SAM" id="Phobius"/>
    </source>
</evidence>
<organism evidence="2">
    <name type="scientific">Florenciella parvula</name>
    <dbReference type="NCBI Taxonomy" id="236787"/>
    <lineage>
        <taxon>Eukaryota</taxon>
        <taxon>Sar</taxon>
        <taxon>Stramenopiles</taxon>
        <taxon>Ochrophyta</taxon>
        <taxon>Dictyochophyceae</taxon>
        <taxon>Florenciellales</taxon>
        <taxon>Florenciella</taxon>
    </lineage>
</organism>
<sequence length="332" mass="35337">MQAEQAAGVTTAAPSAAPVNYVVAQPAYVALVPFISEDFSAFRIQSGYQDPRIVRLCRIVIQVAMAGFLLELLYQIAVIFLIINLQPATPTSLIVSNFLINMGVAAILMYCGIIGVKRRNPPCCCGCGHLQWFRGWNMFNATMHFLYFLMRVLYLARGGAQEDDELADDTSSSTTWDSSSGNWTQVEVEEEVERIDETVTSILGIALNFIFGVMSFVCMFYSSELLQLLNTSEVGEYSRRNVELANSRGAAGAVHHMYNNAPMVAASVTPYTVAMGTPTPASAAAAGSVSAEARVPGAAAAGPPMIATAVYANHAGGSGDGGVGVAHVATEK</sequence>
<feature type="transmembrane region" description="Helical" evidence="1">
    <location>
        <begin position="137"/>
        <end position="156"/>
    </location>
</feature>
<keyword evidence="1" id="KW-0812">Transmembrane</keyword>
<gene>
    <name evidence="2" type="ORF">FPAR1323_LOCUS9338</name>
</gene>
<keyword evidence="1" id="KW-1133">Transmembrane helix</keyword>
<feature type="transmembrane region" description="Helical" evidence="1">
    <location>
        <begin position="59"/>
        <end position="83"/>
    </location>
</feature>
<proteinExistence type="predicted"/>
<protein>
    <submittedName>
        <fullName evidence="2">Uncharacterized protein</fullName>
    </submittedName>
</protein>
<dbReference type="EMBL" id="HBGT01017605">
    <property type="protein sequence ID" value="CAD9418572.1"/>
    <property type="molecule type" value="Transcribed_RNA"/>
</dbReference>
<accession>A0A7S2C8K2</accession>
<evidence type="ECO:0000313" key="2">
    <source>
        <dbReference type="EMBL" id="CAD9418572.1"/>
    </source>
</evidence>
<keyword evidence="1" id="KW-0472">Membrane</keyword>
<feature type="transmembrane region" description="Helical" evidence="1">
    <location>
        <begin position="95"/>
        <end position="116"/>
    </location>
</feature>
<feature type="transmembrane region" description="Helical" evidence="1">
    <location>
        <begin position="202"/>
        <end position="221"/>
    </location>
</feature>
<name>A0A7S2C8K2_9STRA</name>
<dbReference type="AlphaFoldDB" id="A0A7S2C8K2"/>
<reference evidence="2" key="1">
    <citation type="submission" date="2021-01" db="EMBL/GenBank/DDBJ databases">
        <authorList>
            <person name="Corre E."/>
            <person name="Pelletier E."/>
            <person name="Niang G."/>
            <person name="Scheremetjew M."/>
            <person name="Finn R."/>
            <person name="Kale V."/>
            <person name="Holt S."/>
            <person name="Cochrane G."/>
            <person name="Meng A."/>
            <person name="Brown T."/>
            <person name="Cohen L."/>
        </authorList>
    </citation>
    <scope>NUCLEOTIDE SEQUENCE</scope>
    <source>
        <strain evidence="2">RCC1693</strain>
    </source>
</reference>